<feature type="region of interest" description="Disordered" evidence="2">
    <location>
        <begin position="79"/>
        <end position="98"/>
    </location>
</feature>
<comment type="caution">
    <text evidence="4">The sequence shown here is derived from an EMBL/GenBank/DDBJ whole genome shotgun (WGS) entry which is preliminary data.</text>
</comment>
<organism evidence="4 5">
    <name type="scientific">Fulvimarina endophytica</name>
    <dbReference type="NCBI Taxonomy" id="2293836"/>
    <lineage>
        <taxon>Bacteria</taxon>
        <taxon>Pseudomonadati</taxon>
        <taxon>Pseudomonadota</taxon>
        <taxon>Alphaproteobacteria</taxon>
        <taxon>Hyphomicrobiales</taxon>
        <taxon>Aurantimonadaceae</taxon>
        <taxon>Fulvimarina</taxon>
    </lineage>
</organism>
<dbReference type="AlphaFoldDB" id="A0A371X4U0"/>
<dbReference type="InterPro" id="IPR024455">
    <property type="entry name" value="Phage_capsid"/>
</dbReference>
<dbReference type="Proteomes" id="UP000264310">
    <property type="component" value="Unassembled WGS sequence"/>
</dbReference>
<dbReference type="Pfam" id="PF05065">
    <property type="entry name" value="Phage_capsid"/>
    <property type="match status" value="1"/>
</dbReference>
<keyword evidence="5" id="KW-1185">Reference proteome</keyword>
<evidence type="ECO:0000313" key="5">
    <source>
        <dbReference type="Proteomes" id="UP000264310"/>
    </source>
</evidence>
<dbReference type="OrthoDB" id="9786516at2"/>
<comment type="subcellular location">
    <subcellularLocation>
        <location evidence="1">Virion</location>
    </subcellularLocation>
</comment>
<accession>A0A371X4U0</accession>
<evidence type="ECO:0000256" key="2">
    <source>
        <dbReference type="SAM" id="MobiDB-lite"/>
    </source>
</evidence>
<protein>
    <submittedName>
        <fullName evidence="4">Phage major capsid protein</fullName>
    </submittedName>
</protein>
<evidence type="ECO:0000313" key="4">
    <source>
        <dbReference type="EMBL" id="RFC64219.1"/>
    </source>
</evidence>
<evidence type="ECO:0000256" key="1">
    <source>
        <dbReference type="ARBA" id="ARBA00004328"/>
    </source>
</evidence>
<reference evidence="4 5" key="1">
    <citation type="submission" date="2018-08" db="EMBL/GenBank/DDBJ databases">
        <title>Fulvimarina sp. 85, whole genome shotgun sequence.</title>
        <authorList>
            <person name="Tuo L."/>
        </authorList>
    </citation>
    <scope>NUCLEOTIDE SEQUENCE [LARGE SCALE GENOMIC DNA]</scope>
    <source>
        <strain evidence="4 5">85</strain>
    </source>
</reference>
<dbReference type="RefSeq" id="WP_116682635.1">
    <property type="nucleotide sequence ID" value="NZ_QURL01000003.1"/>
</dbReference>
<proteinExistence type="predicted"/>
<dbReference type="NCBIfam" id="TIGR01554">
    <property type="entry name" value="major_cap_HK97"/>
    <property type="match status" value="1"/>
</dbReference>
<feature type="compositionally biased region" description="Basic and acidic residues" evidence="2">
    <location>
        <begin position="84"/>
        <end position="98"/>
    </location>
</feature>
<dbReference type="EMBL" id="QURL01000003">
    <property type="protein sequence ID" value="RFC64219.1"/>
    <property type="molecule type" value="Genomic_DNA"/>
</dbReference>
<dbReference type="InterPro" id="IPR054612">
    <property type="entry name" value="Phage_capsid-like_C"/>
</dbReference>
<evidence type="ECO:0000259" key="3">
    <source>
        <dbReference type="Pfam" id="PF05065"/>
    </source>
</evidence>
<dbReference type="Gene3D" id="3.30.2400.10">
    <property type="entry name" value="Major capsid protein gp5"/>
    <property type="match status" value="1"/>
</dbReference>
<sequence>MNDSIGAPETKAHNPEAVAAHDRFMTVFENFREANDERLGQIEKRMSADVVTEEKVERLTQALDDQQKRMERLVLKGTRPQIGTEERSGAAEPSEHKQAFEAYARGGDESRLRRIEAKGMSRASGADGGFLVPDETEAEIGRRLASISPVRSLAMVRTVSGAVLKKPFALSGAQTGWVGETETRPETAAPQLAELVFPTMELYAMPAASNALLDDAAIDLDRWIGEEVEQAFAAQEGQAFVKGDGVNKPRGFMTYDLVEEDAWTWGKVGRLKTGTAGGFGPGKAADRLIDLIYALKAGYRQNGAFMMNRRTQAVVRKLKDADGNYLWQPPTGAGSRALLMGFPLVEAEEMPDVADGASAIVFADFKRFYLIVDRQGVRVLRDPYSAKPYVLFYTTKRVGGGVQDFDAGKLLTFAA</sequence>
<dbReference type="SUPFAM" id="SSF56563">
    <property type="entry name" value="Major capsid protein gp5"/>
    <property type="match status" value="1"/>
</dbReference>
<gene>
    <name evidence="4" type="ORF">DYI37_07715</name>
</gene>
<name>A0A371X4U0_9HYPH</name>
<feature type="domain" description="Phage capsid-like C-terminal" evidence="3">
    <location>
        <begin position="128"/>
        <end position="413"/>
    </location>
</feature>
<dbReference type="Gene3D" id="3.30.2320.10">
    <property type="entry name" value="hypothetical protein PF0899 domain"/>
    <property type="match status" value="1"/>
</dbReference>